<feature type="compositionally biased region" description="Polar residues" evidence="1">
    <location>
        <begin position="23"/>
        <end position="32"/>
    </location>
</feature>
<protein>
    <submittedName>
        <fullName evidence="2">Uncharacterized protein</fullName>
    </submittedName>
</protein>
<dbReference type="EMBL" id="HACG01010371">
    <property type="protein sequence ID" value="CEK57236.1"/>
    <property type="molecule type" value="Transcribed_RNA"/>
</dbReference>
<feature type="compositionally biased region" description="Low complexity" evidence="1">
    <location>
        <begin position="1"/>
        <end position="21"/>
    </location>
</feature>
<evidence type="ECO:0000313" key="2">
    <source>
        <dbReference type="EMBL" id="CEK57236.1"/>
    </source>
</evidence>
<organism evidence="2">
    <name type="scientific">Arion vulgaris</name>
    <dbReference type="NCBI Taxonomy" id="1028688"/>
    <lineage>
        <taxon>Eukaryota</taxon>
        <taxon>Metazoa</taxon>
        <taxon>Spiralia</taxon>
        <taxon>Lophotrochozoa</taxon>
        <taxon>Mollusca</taxon>
        <taxon>Gastropoda</taxon>
        <taxon>Heterobranchia</taxon>
        <taxon>Euthyneura</taxon>
        <taxon>Panpulmonata</taxon>
        <taxon>Eupulmonata</taxon>
        <taxon>Stylommatophora</taxon>
        <taxon>Helicina</taxon>
        <taxon>Arionoidea</taxon>
        <taxon>Arionidae</taxon>
        <taxon>Arion</taxon>
    </lineage>
</organism>
<sequence>STSNTSLSSSSKHAQMSSKPSGSIKQRSSSAMPSMLPKHDLFDLPSALQLSATASPNLWGFPAMLQPPSVDVARMSR</sequence>
<feature type="non-terminal residue" evidence="2">
    <location>
        <position position="77"/>
    </location>
</feature>
<feature type="non-terminal residue" evidence="2">
    <location>
        <position position="1"/>
    </location>
</feature>
<evidence type="ECO:0000256" key="1">
    <source>
        <dbReference type="SAM" id="MobiDB-lite"/>
    </source>
</evidence>
<accession>A0A0B6YN74</accession>
<feature type="region of interest" description="Disordered" evidence="1">
    <location>
        <begin position="1"/>
        <end position="38"/>
    </location>
</feature>
<name>A0A0B6YN74_9EUPU</name>
<feature type="region of interest" description="Disordered" evidence="1">
    <location>
        <begin position="58"/>
        <end position="77"/>
    </location>
</feature>
<reference evidence="2" key="1">
    <citation type="submission" date="2014-12" db="EMBL/GenBank/DDBJ databases">
        <title>Insight into the proteome of Arion vulgaris.</title>
        <authorList>
            <person name="Aradska J."/>
            <person name="Bulat T."/>
            <person name="Smidak R."/>
            <person name="Sarate P."/>
            <person name="Gangsoo J."/>
            <person name="Sialana F."/>
            <person name="Bilban M."/>
            <person name="Lubec G."/>
        </authorList>
    </citation>
    <scope>NUCLEOTIDE SEQUENCE</scope>
    <source>
        <tissue evidence="2">Skin</tissue>
    </source>
</reference>
<dbReference type="AlphaFoldDB" id="A0A0B6YN74"/>
<proteinExistence type="predicted"/>
<gene>
    <name evidence="2" type="primary">ORF29637</name>
</gene>